<dbReference type="EMBL" id="JARYMX010000002">
    <property type="protein sequence ID" value="KAJ9559839.1"/>
    <property type="molecule type" value="Genomic_DNA"/>
</dbReference>
<evidence type="ECO:0000256" key="1">
    <source>
        <dbReference type="ARBA" id="ARBA00008535"/>
    </source>
</evidence>
<dbReference type="AlphaFoldDB" id="A0AA38TGY6"/>
<keyword evidence="6" id="KW-1185">Reference proteome</keyword>
<dbReference type="FunFam" id="3.40.50.300:FF:000840">
    <property type="entry name" value="Immune-associated nucleotide-binding protein 9"/>
    <property type="match status" value="1"/>
</dbReference>
<dbReference type="InterPro" id="IPR045058">
    <property type="entry name" value="GIMA/IAN/Toc"/>
</dbReference>
<name>A0AA38TGY6_9ASTR</name>
<evidence type="ECO:0000313" key="5">
    <source>
        <dbReference type="EMBL" id="KAJ9559839.1"/>
    </source>
</evidence>
<evidence type="ECO:0000313" key="6">
    <source>
        <dbReference type="Proteomes" id="UP001172457"/>
    </source>
</evidence>
<keyword evidence="2" id="KW-0547">Nucleotide-binding</keyword>
<dbReference type="SUPFAM" id="SSF52540">
    <property type="entry name" value="P-loop containing nucleoside triphosphate hydrolases"/>
    <property type="match status" value="1"/>
</dbReference>
<dbReference type="GO" id="GO:0005525">
    <property type="term" value="F:GTP binding"/>
    <property type="evidence" value="ECO:0007669"/>
    <property type="project" value="UniProtKB-KW"/>
</dbReference>
<evidence type="ECO:0000256" key="3">
    <source>
        <dbReference type="ARBA" id="ARBA00023134"/>
    </source>
</evidence>
<dbReference type="PANTHER" id="PTHR10903:SF184">
    <property type="entry name" value="GTP-BINDING PROTEIN A"/>
    <property type="match status" value="1"/>
</dbReference>
<comment type="similarity">
    <text evidence="1">Belongs to the TRAFAC class TrmE-Era-EngA-EngB-Septin-like GTPase superfamily. AIG1/Toc34/Toc159-like paraseptin GTPase family. IAN subfamily.</text>
</comment>
<accession>A0AA38TGY6</accession>
<gene>
    <name evidence="5" type="ORF">OSB04_004999</name>
</gene>
<dbReference type="InterPro" id="IPR027417">
    <property type="entry name" value="P-loop_NTPase"/>
</dbReference>
<sequence>MIVVFTCGDELEKDDNTLEAFICEFLKDLSLPKSHFALQSDCLPSLVCSYILCIMGGCDGRTLVLVGKTGNGKSATGNSILGKKVFESKRSICGVTRTCELKSVELEDGQMLNVIDTPGLFDSSIDDETIGKEIVNCVKMAVDGIHAVLIVYSVLDRFSDEEKAAISILRGLFGRKICDYMIVVFTCGDELEEEDMTLEEFICECPQALKVGRLGQLSS</sequence>
<evidence type="ECO:0000259" key="4">
    <source>
        <dbReference type="PROSITE" id="PS51720"/>
    </source>
</evidence>
<reference evidence="5" key="1">
    <citation type="submission" date="2023-03" db="EMBL/GenBank/DDBJ databases">
        <title>Chromosome-scale reference genome and RAD-based genetic map of yellow starthistle (Centaurea solstitialis) reveal putative structural variation and QTLs associated with invader traits.</title>
        <authorList>
            <person name="Reatini B."/>
            <person name="Cang F.A."/>
            <person name="Jiang Q."/>
            <person name="Mckibben M.T.W."/>
            <person name="Barker M.S."/>
            <person name="Rieseberg L.H."/>
            <person name="Dlugosch K.M."/>
        </authorList>
    </citation>
    <scope>NUCLEOTIDE SEQUENCE</scope>
    <source>
        <strain evidence="5">CAN-66</strain>
        <tissue evidence="5">Leaf</tissue>
    </source>
</reference>
<protein>
    <recommendedName>
        <fullName evidence="4">AIG1-type G domain-containing protein</fullName>
    </recommendedName>
</protein>
<dbReference type="PANTHER" id="PTHR10903">
    <property type="entry name" value="GTPASE, IMAP FAMILY MEMBER-RELATED"/>
    <property type="match status" value="1"/>
</dbReference>
<dbReference type="Pfam" id="PF04548">
    <property type="entry name" value="AIG1"/>
    <property type="match status" value="1"/>
</dbReference>
<dbReference type="Gene3D" id="3.40.50.300">
    <property type="entry name" value="P-loop containing nucleotide triphosphate hydrolases"/>
    <property type="match status" value="1"/>
</dbReference>
<dbReference type="PROSITE" id="PS51720">
    <property type="entry name" value="G_AIG1"/>
    <property type="match status" value="1"/>
</dbReference>
<evidence type="ECO:0000256" key="2">
    <source>
        <dbReference type="ARBA" id="ARBA00022741"/>
    </source>
</evidence>
<dbReference type="InterPro" id="IPR006703">
    <property type="entry name" value="G_AIG1"/>
</dbReference>
<feature type="domain" description="AIG1-type G" evidence="4">
    <location>
        <begin position="58"/>
        <end position="219"/>
    </location>
</feature>
<organism evidence="5 6">
    <name type="scientific">Centaurea solstitialis</name>
    <name type="common">yellow star-thistle</name>
    <dbReference type="NCBI Taxonomy" id="347529"/>
    <lineage>
        <taxon>Eukaryota</taxon>
        <taxon>Viridiplantae</taxon>
        <taxon>Streptophyta</taxon>
        <taxon>Embryophyta</taxon>
        <taxon>Tracheophyta</taxon>
        <taxon>Spermatophyta</taxon>
        <taxon>Magnoliopsida</taxon>
        <taxon>eudicotyledons</taxon>
        <taxon>Gunneridae</taxon>
        <taxon>Pentapetalae</taxon>
        <taxon>asterids</taxon>
        <taxon>campanulids</taxon>
        <taxon>Asterales</taxon>
        <taxon>Asteraceae</taxon>
        <taxon>Carduoideae</taxon>
        <taxon>Cardueae</taxon>
        <taxon>Centaureinae</taxon>
        <taxon>Centaurea</taxon>
    </lineage>
</organism>
<keyword evidence="3" id="KW-0342">GTP-binding</keyword>
<comment type="caution">
    <text evidence="5">The sequence shown here is derived from an EMBL/GenBank/DDBJ whole genome shotgun (WGS) entry which is preliminary data.</text>
</comment>
<dbReference type="Proteomes" id="UP001172457">
    <property type="component" value="Chromosome 2"/>
</dbReference>
<proteinExistence type="inferred from homology"/>